<evidence type="ECO:0000313" key="7">
    <source>
        <dbReference type="Proteomes" id="UP000256601"/>
    </source>
</evidence>
<dbReference type="Pfam" id="PF00789">
    <property type="entry name" value="UBX"/>
    <property type="match status" value="1"/>
</dbReference>
<feature type="region of interest" description="Disordered" evidence="2">
    <location>
        <begin position="55"/>
        <end position="105"/>
    </location>
</feature>
<dbReference type="VEuPathDB" id="FungiDB:YALI1_D18014g"/>
<evidence type="ECO:0000313" key="5">
    <source>
        <dbReference type="EMBL" id="RDW25662.1"/>
    </source>
</evidence>
<dbReference type="Gene3D" id="1.10.8.10">
    <property type="entry name" value="DNA helicase RuvA subunit, C-terminal domain"/>
    <property type="match status" value="1"/>
</dbReference>
<dbReference type="Gene3D" id="3.40.30.10">
    <property type="entry name" value="Glutaredoxin"/>
    <property type="match status" value="1"/>
</dbReference>
<reference evidence="5 7" key="2">
    <citation type="submission" date="2018-07" db="EMBL/GenBank/DDBJ databases">
        <title>Draft Genome Assemblies for Five Robust Yarrowia lipolytica Strains Exhibiting High Lipid Production and Pentose Sugar Utilization and Sugar Alcohol Secretion from Undetoxified Lignocellulosic Biomass Hydrolysates.</title>
        <authorList>
            <consortium name="DOE Joint Genome Institute"/>
            <person name="Walker C."/>
            <person name="Ryu S."/>
            <person name="Na H."/>
            <person name="Zane M."/>
            <person name="LaButti K."/>
            <person name="Lipzen A."/>
            <person name="Haridas S."/>
            <person name="Barry K."/>
            <person name="Grigoriev I.V."/>
            <person name="Quarterman J."/>
            <person name="Slininger P."/>
            <person name="Dien B."/>
            <person name="Trinh C.T."/>
        </authorList>
    </citation>
    <scope>NUCLEOTIDE SEQUENCE [LARGE SCALE GENOMIC DNA]</scope>
    <source>
        <strain evidence="5 7">YB392</strain>
    </source>
</reference>
<dbReference type="EMBL" id="CP017556">
    <property type="protein sequence ID" value="AOW04078.1"/>
    <property type="molecule type" value="Genomic_DNA"/>
</dbReference>
<dbReference type="PANTHER" id="PTHR23322">
    <property type="entry name" value="FAS-ASSOCIATED PROTEIN"/>
    <property type="match status" value="1"/>
</dbReference>
<dbReference type="OMA" id="VYAFVEC"/>
<feature type="compositionally biased region" description="Low complexity" evidence="2">
    <location>
        <begin position="59"/>
        <end position="69"/>
    </location>
</feature>
<dbReference type="PROSITE" id="PS50033">
    <property type="entry name" value="UBX"/>
    <property type="match status" value="1"/>
</dbReference>
<organism evidence="4 6">
    <name type="scientific">Yarrowia lipolytica</name>
    <name type="common">Candida lipolytica</name>
    <dbReference type="NCBI Taxonomy" id="4952"/>
    <lineage>
        <taxon>Eukaryota</taxon>
        <taxon>Fungi</taxon>
        <taxon>Dikarya</taxon>
        <taxon>Ascomycota</taxon>
        <taxon>Saccharomycotina</taxon>
        <taxon>Dipodascomycetes</taxon>
        <taxon>Dipodascales</taxon>
        <taxon>Dipodascales incertae sedis</taxon>
        <taxon>Yarrowia</taxon>
    </lineage>
</organism>
<dbReference type="GO" id="GO:0005783">
    <property type="term" value="C:endoplasmic reticulum"/>
    <property type="evidence" value="ECO:0007669"/>
    <property type="project" value="TreeGrafter"/>
</dbReference>
<dbReference type="GO" id="GO:0036503">
    <property type="term" value="P:ERAD pathway"/>
    <property type="evidence" value="ECO:0007669"/>
    <property type="project" value="TreeGrafter"/>
</dbReference>
<evidence type="ECO:0000259" key="3">
    <source>
        <dbReference type="PROSITE" id="PS50033"/>
    </source>
</evidence>
<dbReference type="Proteomes" id="UP000182444">
    <property type="component" value="Chromosome 1D"/>
</dbReference>
<protein>
    <recommendedName>
        <fullName evidence="3">UBX domain-containing protein</fullName>
    </recommendedName>
</protein>
<dbReference type="InterPro" id="IPR001012">
    <property type="entry name" value="UBX_dom"/>
</dbReference>
<evidence type="ECO:0000256" key="1">
    <source>
        <dbReference type="ARBA" id="ARBA00023054"/>
    </source>
</evidence>
<sequence length="506" mass="57005">MSSIESLPTDQREKVESFVSITDWKGDPALAVVLLQSSQWNLELALSRHFDGATGDLNTETSTQTQESSRQGFSPGDFVADDDDIPGIPHSANTNSDNHEVVDTNHPPSGPSYFQTRLKSLLLLPFTAAYKAVSSIFYVLSTVLPFLPRITGIYPSNRGAAHSERKSINPRDTAARFIRHFEDTYGNEHGLEMFEGGYSQALDTAKRDLRFLVVLLMSPAHDDTPAFYRDILCSAQVVAFLKENHVIVWGGDVRESEAFQVASQLKCTSFPFSALVAPSPRSGSNIREMIVLHKIQHLVTAPRWIHALEQGINGHRGKLASLAMDQQERDLTRRLRQEQEEAYERSLAQDRARDQQRAREREAVAEAERAAAEAERHKELQAQKRQQWIKWRAGKIKEKKEDDASTPTARVGIRVPSGTRLNCKFPAYSTLEDLYAYVECHELLNGDDDFSDVEKPEDYDHEYSFELVSPMPRKVIKPVTDVTVQEEPAIWPNGALNVEVVDEEED</sequence>
<feature type="domain" description="UBX" evidence="3">
    <location>
        <begin position="404"/>
        <end position="481"/>
    </location>
</feature>
<dbReference type="EMBL" id="KZ858997">
    <property type="protein sequence ID" value="RDW25662.1"/>
    <property type="molecule type" value="Genomic_DNA"/>
</dbReference>
<dbReference type="PANTHER" id="PTHR23322:SF1">
    <property type="entry name" value="FAS-ASSOCIATED FACTOR 2"/>
    <property type="match status" value="1"/>
</dbReference>
<feature type="region of interest" description="Disordered" evidence="2">
    <location>
        <begin position="334"/>
        <end position="360"/>
    </location>
</feature>
<dbReference type="KEGG" id="yli:2911327"/>
<accession>A0A1D8NEL1</accession>
<dbReference type="InterPro" id="IPR006577">
    <property type="entry name" value="UAS"/>
</dbReference>
<evidence type="ECO:0000313" key="4">
    <source>
        <dbReference type="EMBL" id="AOW04078.1"/>
    </source>
</evidence>
<dbReference type="SMART" id="SM00166">
    <property type="entry name" value="UBX"/>
    <property type="match status" value="1"/>
</dbReference>
<dbReference type="GeneID" id="2911327"/>
<name>A0A1D8NEL1_YARLL</name>
<dbReference type="CDD" id="cd01767">
    <property type="entry name" value="UBX"/>
    <property type="match status" value="1"/>
</dbReference>
<evidence type="ECO:0000256" key="2">
    <source>
        <dbReference type="SAM" id="MobiDB-lite"/>
    </source>
</evidence>
<dbReference type="InterPro" id="IPR050730">
    <property type="entry name" value="UBX_domain-protein"/>
</dbReference>
<reference evidence="4 6" key="1">
    <citation type="journal article" date="2016" name="PLoS ONE">
        <title>Sequence Assembly of Yarrowia lipolytica Strain W29/CLIB89 Shows Transposable Element Diversity.</title>
        <authorList>
            <person name="Magnan C."/>
            <person name="Yu J."/>
            <person name="Chang I."/>
            <person name="Jahn E."/>
            <person name="Kanomata Y."/>
            <person name="Wu J."/>
            <person name="Zeller M."/>
            <person name="Oakes M."/>
            <person name="Baldi P."/>
            <person name="Sandmeyer S."/>
        </authorList>
    </citation>
    <scope>NUCLEOTIDE SEQUENCE [LARGE SCALE GENOMIC DNA]</scope>
    <source>
        <strain evidence="4">CLIB89</strain>
        <strain evidence="6">CLIB89(W29)</strain>
    </source>
</reference>
<dbReference type="eggNOG" id="KOG1363">
    <property type="taxonomic scope" value="Eukaryota"/>
</dbReference>
<dbReference type="Gene3D" id="3.10.20.90">
    <property type="entry name" value="Phosphatidylinositol 3-kinase Catalytic Subunit, Chain A, domain 1"/>
    <property type="match status" value="1"/>
</dbReference>
<dbReference type="SUPFAM" id="SSF52833">
    <property type="entry name" value="Thioredoxin-like"/>
    <property type="match status" value="1"/>
</dbReference>
<dbReference type="SUPFAM" id="SSF54236">
    <property type="entry name" value="Ubiquitin-like"/>
    <property type="match status" value="1"/>
</dbReference>
<dbReference type="InterPro" id="IPR036249">
    <property type="entry name" value="Thioredoxin-like_sf"/>
</dbReference>
<dbReference type="InterPro" id="IPR029071">
    <property type="entry name" value="Ubiquitin-like_domsf"/>
</dbReference>
<dbReference type="Pfam" id="PF14555">
    <property type="entry name" value="UBA_4"/>
    <property type="match status" value="1"/>
</dbReference>
<dbReference type="SUPFAM" id="SSF46934">
    <property type="entry name" value="UBA-like"/>
    <property type="match status" value="1"/>
</dbReference>
<keyword evidence="1" id="KW-0175">Coiled coil</keyword>
<dbReference type="VEuPathDB" id="FungiDB:YALI0_D14784g"/>
<dbReference type="Proteomes" id="UP000256601">
    <property type="component" value="Unassembled WGS sequence"/>
</dbReference>
<dbReference type="CDD" id="cd14273">
    <property type="entry name" value="UBA_TAP-C_like"/>
    <property type="match status" value="1"/>
</dbReference>
<dbReference type="InterPro" id="IPR009060">
    <property type="entry name" value="UBA-like_sf"/>
</dbReference>
<evidence type="ECO:0000313" key="6">
    <source>
        <dbReference type="Proteomes" id="UP000182444"/>
    </source>
</evidence>
<proteinExistence type="predicted"/>
<dbReference type="GO" id="GO:0043130">
    <property type="term" value="F:ubiquitin binding"/>
    <property type="evidence" value="ECO:0007669"/>
    <property type="project" value="TreeGrafter"/>
</dbReference>
<dbReference type="AlphaFoldDB" id="A0A1D8NEL1"/>
<gene>
    <name evidence="5" type="ORF">B0I71DRAFT_132223</name>
    <name evidence="4" type="ORF">YALI1_D18014g</name>
</gene>
<dbReference type="SMART" id="SM00594">
    <property type="entry name" value="UAS"/>
    <property type="match status" value="1"/>
</dbReference>